<keyword evidence="2" id="KW-1185">Reference proteome</keyword>
<dbReference type="EMBL" id="RDQH01000340">
    <property type="protein sequence ID" value="RXH77259.1"/>
    <property type="molecule type" value="Genomic_DNA"/>
</dbReference>
<proteinExistence type="predicted"/>
<dbReference type="Proteomes" id="UP000290289">
    <property type="component" value="Chromosome 14"/>
</dbReference>
<dbReference type="AlphaFoldDB" id="A0A498I2Y3"/>
<evidence type="ECO:0000313" key="2">
    <source>
        <dbReference type="Proteomes" id="UP000290289"/>
    </source>
</evidence>
<evidence type="ECO:0000313" key="1">
    <source>
        <dbReference type="EMBL" id="RXH77259.1"/>
    </source>
</evidence>
<organism evidence="1 2">
    <name type="scientific">Malus domestica</name>
    <name type="common">Apple</name>
    <name type="synonym">Pyrus malus</name>
    <dbReference type="NCBI Taxonomy" id="3750"/>
    <lineage>
        <taxon>Eukaryota</taxon>
        <taxon>Viridiplantae</taxon>
        <taxon>Streptophyta</taxon>
        <taxon>Embryophyta</taxon>
        <taxon>Tracheophyta</taxon>
        <taxon>Spermatophyta</taxon>
        <taxon>Magnoliopsida</taxon>
        <taxon>eudicotyledons</taxon>
        <taxon>Gunneridae</taxon>
        <taxon>Pentapetalae</taxon>
        <taxon>rosids</taxon>
        <taxon>fabids</taxon>
        <taxon>Rosales</taxon>
        <taxon>Rosaceae</taxon>
        <taxon>Amygdaloideae</taxon>
        <taxon>Maleae</taxon>
        <taxon>Malus</taxon>
    </lineage>
</organism>
<comment type="caution">
    <text evidence="1">The sequence shown here is derived from an EMBL/GenBank/DDBJ whole genome shotgun (WGS) entry which is preliminary data.</text>
</comment>
<accession>A0A498I2Y3</accession>
<protein>
    <submittedName>
        <fullName evidence="1">Uncharacterized protein</fullName>
    </submittedName>
</protein>
<name>A0A498I2Y3_MALDO</name>
<sequence length="143" mass="15435">MSDITDRNARIWLVELDQPVGLLPFQISWSPRALWPNLRDGRASVKDPLTSNEPFDSIHGNGSHHVLTKVLSHLEHQIELSRSSRALRIGSNPSSNLTSTTAPITWQTLPTASFPVKSSVIFPLTYGVAGVGGAVAAAADDVE</sequence>
<reference evidence="1 2" key="1">
    <citation type="submission" date="2018-10" db="EMBL/GenBank/DDBJ databases">
        <title>A high-quality apple genome assembly.</title>
        <authorList>
            <person name="Hu J."/>
        </authorList>
    </citation>
    <scope>NUCLEOTIDE SEQUENCE [LARGE SCALE GENOMIC DNA]</scope>
    <source>
        <strain evidence="2">cv. HFTH1</strain>
        <tissue evidence="1">Young leaf</tissue>
    </source>
</reference>
<gene>
    <name evidence="1" type="ORF">DVH24_023533</name>
</gene>